<evidence type="ECO:0000256" key="1">
    <source>
        <dbReference type="ARBA" id="ARBA00004123"/>
    </source>
</evidence>
<feature type="compositionally biased region" description="Gly residues" evidence="9">
    <location>
        <begin position="12"/>
        <end position="21"/>
    </location>
</feature>
<reference evidence="11" key="1">
    <citation type="submission" date="2018-08" db="EMBL/GenBank/DDBJ databases">
        <title>An activator-type ETHYLENE RESPONSE FACTOR is involved in chilling- induced lignification of loquat fruit, via interaction with EjMYB8.</title>
        <authorList>
            <person name="Zhang J."/>
            <person name="Yin X."/>
            <person name="Chen K."/>
        </authorList>
    </citation>
    <scope>NUCLEOTIDE SEQUENCE</scope>
</reference>
<dbReference type="PANTHER" id="PTHR31241">
    <property type="entry name" value="DEHYDRATION-RESPONSIVE ELEMENT-BINDING PROTEIN 2C"/>
    <property type="match status" value="1"/>
</dbReference>
<sequence>MEKEERKVVNKRGGGGGGGDSMGRSRKGCMKGKGGPENALCSFRGVRQRTWGKWVAEIRGPNHGARLWLGTFNTSTEAALAYDEAARKLYGSSAKLNLPDHHQHPSSSSLSSANLTSSVTKPTSEYGDSARGSSCGRSGGGSAIGGGGGEASQASLMVGGWSVEDYLWENGSGGANSTTDCVLSNWGAICGEKDFIEMNDMGVMMELGGDEFINWDALEPPSWN</sequence>
<evidence type="ECO:0000256" key="3">
    <source>
        <dbReference type="ARBA" id="ARBA00023016"/>
    </source>
</evidence>
<evidence type="ECO:0000256" key="4">
    <source>
        <dbReference type="ARBA" id="ARBA00023125"/>
    </source>
</evidence>
<dbReference type="GO" id="GO:0003700">
    <property type="term" value="F:DNA-binding transcription factor activity"/>
    <property type="evidence" value="ECO:0007669"/>
    <property type="project" value="InterPro"/>
</dbReference>
<gene>
    <name evidence="11" type="primary">ERF28</name>
</gene>
<dbReference type="AlphaFoldDB" id="A0A482LTH0"/>
<dbReference type="PRINTS" id="PR00367">
    <property type="entry name" value="ETHRSPELEMNT"/>
</dbReference>
<keyword evidence="5" id="KW-0010">Activator</keyword>
<feature type="compositionally biased region" description="Low complexity" evidence="9">
    <location>
        <begin position="106"/>
        <end position="118"/>
    </location>
</feature>
<dbReference type="GO" id="GO:0006950">
    <property type="term" value="P:response to stress"/>
    <property type="evidence" value="ECO:0007669"/>
    <property type="project" value="TreeGrafter"/>
</dbReference>
<evidence type="ECO:0000256" key="9">
    <source>
        <dbReference type="SAM" id="MobiDB-lite"/>
    </source>
</evidence>
<name>A0A482LTH0_9ROSA</name>
<dbReference type="GO" id="GO:0000976">
    <property type="term" value="F:transcription cis-regulatory region binding"/>
    <property type="evidence" value="ECO:0007669"/>
    <property type="project" value="TreeGrafter"/>
</dbReference>
<keyword evidence="4" id="KW-0238">DNA-binding</keyword>
<evidence type="ECO:0000259" key="10">
    <source>
        <dbReference type="PROSITE" id="PS51032"/>
    </source>
</evidence>
<comment type="similarity">
    <text evidence="8">Belongs to the AP2/ERF transcription factor family. ERF subfamily.</text>
</comment>
<keyword evidence="6" id="KW-0804">Transcription</keyword>
<evidence type="ECO:0000256" key="7">
    <source>
        <dbReference type="ARBA" id="ARBA00023242"/>
    </source>
</evidence>
<dbReference type="SUPFAM" id="SSF54171">
    <property type="entry name" value="DNA-binding domain"/>
    <property type="match status" value="1"/>
</dbReference>
<dbReference type="InterPro" id="IPR016177">
    <property type="entry name" value="DNA-bd_dom_sf"/>
</dbReference>
<evidence type="ECO:0000256" key="5">
    <source>
        <dbReference type="ARBA" id="ARBA00023159"/>
    </source>
</evidence>
<protein>
    <submittedName>
        <fullName evidence="11">Transcription factor ERF28</fullName>
    </submittedName>
</protein>
<evidence type="ECO:0000256" key="6">
    <source>
        <dbReference type="ARBA" id="ARBA00023163"/>
    </source>
</evidence>
<keyword evidence="3" id="KW-0346">Stress response</keyword>
<keyword evidence="2" id="KW-0805">Transcription regulation</keyword>
<keyword evidence="7" id="KW-0539">Nucleus</keyword>
<dbReference type="Gene3D" id="3.30.730.10">
    <property type="entry name" value="AP2/ERF domain"/>
    <property type="match status" value="1"/>
</dbReference>
<feature type="compositionally biased region" description="Low complexity" evidence="9">
    <location>
        <begin position="127"/>
        <end position="136"/>
    </location>
</feature>
<dbReference type="SMART" id="SM00380">
    <property type="entry name" value="AP2"/>
    <property type="match status" value="1"/>
</dbReference>
<feature type="region of interest" description="Disordered" evidence="9">
    <location>
        <begin position="1"/>
        <end position="38"/>
    </location>
</feature>
<dbReference type="InterPro" id="IPR036955">
    <property type="entry name" value="AP2/ERF_dom_sf"/>
</dbReference>
<dbReference type="EMBL" id="MH753397">
    <property type="protein sequence ID" value="QBQ58086.1"/>
    <property type="molecule type" value="mRNA"/>
</dbReference>
<proteinExistence type="evidence at transcript level"/>
<dbReference type="CDD" id="cd00018">
    <property type="entry name" value="AP2"/>
    <property type="match status" value="1"/>
</dbReference>
<dbReference type="FunFam" id="3.30.730.10:FF:000001">
    <property type="entry name" value="Ethylene-responsive transcription factor 2"/>
    <property type="match status" value="1"/>
</dbReference>
<dbReference type="GO" id="GO:0005634">
    <property type="term" value="C:nucleus"/>
    <property type="evidence" value="ECO:0007669"/>
    <property type="project" value="UniProtKB-SubCell"/>
</dbReference>
<feature type="compositionally biased region" description="Gly residues" evidence="9">
    <location>
        <begin position="137"/>
        <end position="149"/>
    </location>
</feature>
<dbReference type="PROSITE" id="PS51032">
    <property type="entry name" value="AP2_ERF"/>
    <property type="match status" value="1"/>
</dbReference>
<dbReference type="Pfam" id="PF00847">
    <property type="entry name" value="AP2"/>
    <property type="match status" value="1"/>
</dbReference>
<evidence type="ECO:0000256" key="8">
    <source>
        <dbReference type="ARBA" id="ARBA00024343"/>
    </source>
</evidence>
<dbReference type="InterPro" id="IPR001471">
    <property type="entry name" value="AP2/ERF_dom"/>
</dbReference>
<feature type="domain" description="AP2/ERF" evidence="10">
    <location>
        <begin position="42"/>
        <end position="99"/>
    </location>
</feature>
<dbReference type="GO" id="GO:0045893">
    <property type="term" value="P:positive regulation of DNA-templated transcription"/>
    <property type="evidence" value="ECO:0007669"/>
    <property type="project" value="TreeGrafter"/>
</dbReference>
<evidence type="ECO:0000256" key="2">
    <source>
        <dbReference type="ARBA" id="ARBA00023015"/>
    </source>
</evidence>
<dbReference type="PANTHER" id="PTHR31241:SF62">
    <property type="entry name" value="DEHYDRATION-RESPONSIVE ELEMENT-BINDING PROTEIN 2D"/>
    <property type="match status" value="1"/>
</dbReference>
<evidence type="ECO:0000313" key="11">
    <source>
        <dbReference type="EMBL" id="QBQ58086.1"/>
    </source>
</evidence>
<feature type="region of interest" description="Disordered" evidence="9">
    <location>
        <begin position="96"/>
        <end position="149"/>
    </location>
</feature>
<comment type="subcellular location">
    <subcellularLocation>
        <location evidence="1">Nucleus</location>
    </subcellularLocation>
</comment>
<organism evidence="11">
    <name type="scientific">Eriobotrya japonica</name>
    <dbReference type="NCBI Taxonomy" id="32224"/>
    <lineage>
        <taxon>Eukaryota</taxon>
        <taxon>Viridiplantae</taxon>
        <taxon>Streptophyta</taxon>
        <taxon>Embryophyta</taxon>
        <taxon>Tracheophyta</taxon>
        <taxon>Spermatophyta</taxon>
        <taxon>Magnoliopsida</taxon>
        <taxon>eudicotyledons</taxon>
        <taxon>Gunneridae</taxon>
        <taxon>Pentapetalae</taxon>
        <taxon>rosids</taxon>
        <taxon>fabids</taxon>
        <taxon>Rosales</taxon>
        <taxon>Rosaceae</taxon>
        <taxon>Amygdaloideae</taxon>
        <taxon>Maleae</taxon>
        <taxon>Eriobotrya</taxon>
    </lineage>
</organism>
<accession>A0A482LTH0</accession>